<name>A0ABQ4FKK5_9ACTN</name>
<feature type="compositionally biased region" description="Low complexity" evidence="1">
    <location>
        <begin position="1"/>
        <end position="10"/>
    </location>
</feature>
<dbReference type="EMBL" id="BOOB01000045">
    <property type="protein sequence ID" value="GIH35349.1"/>
    <property type="molecule type" value="Genomic_DNA"/>
</dbReference>
<organism evidence="2 3">
    <name type="scientific">Microbispora amethystogenes</name>
    <dbReference type="NCBI Taxonomy" id="1427754"/>
    <lineage>
        <taxon>Bacteria</taxon>
        <taxon>Bacillati</taxon>
        <taxon>Actinomycetota</taxon>
        <taxon>Actinomycetes</taxon>
        <taxon>Streptosporangiales</taxon>
        <taxon>Streptosporangiaceae</taxon>
        <taxon>Microbispora</taxon>
    </lineage>
</organism>
<evidence type="ECO:0000256" key="1">
    <source>
        <dbReference type="SAM" id="MobiDB-lite"/>
    </source>
</evidence>
<dbReference type="Proteomes" id="UP000651728">
    <property type="component" value="Unassembled WGS sequence"/>
</dbReference>
<comment type="caution">
    <text evidence="2">The sequence shown here is derived from an EMBL/GenBank/DDBJ whole genome shotgun (WGS) entry which is preliminary data.</text>
</comment>
<dbReference type="RefSeq" id="WP_204288041.1">
    <property type="nucleotide sequence ID" value="NZ_BAABEJ010000002.1"/>
</dbReference>
<accession>A0ABQ4FKK5</accession>
<proteinExistence type="predicted"/>
<protein>
    <submittedName>
        <fullName evidence="2">Uncharacterized protein</fullName>
    </submittedName>
</protein>
<reference evidence="2 3" key="1">
    <citation type="submission" date="2021-01" db="EMBL/GenBank/DDBJ databases">
        <title>Whole genome shotgun sequence of Microbispora amethystogenes NBRC 101907.</title>
        <authorList>
            <person name="Komaki H."/>
            <person name="Tamura T."/>
        </authorList>
    </citation>
    <scope>NUCLEOTIDE SEQUENCE [LARGE SCALE GENOMIC DNA]</scope>
    <source>
        <strain evidence="2 3">NBRC 101907</strain>
    </source>
</reference>
<feature type="compositionally biased region" description="Polar residues" evidence="1">
    <location>
        <begin position="11"/>
        <end position="23"/>
    </location>
</feature>
<keyword evidence="3" id="KW-1185">Reference proteome</keyword>
<sequence length="106" mass="10955">MAAASAAPNALPQTVPSMGTSSRRALRSSPKAAPKPEPRAAHNGAVTGASGAEKIRQSALTLTATARLTMPTRNFLQTPSQTPETAMSPAGTTITMLEPTTWMLPL</sequence>
<gene>
    <name evidence="2" type="ORF">Mam01_55130</name>
</gene>
<evidence type="ECO:0000313" key="3">
    <source>
        <dbReference type="Proteomes" id="UP000651728"/>
    </source>
</evidence>
<feature type="region of interest" description="Disordered" evidence="1">
    <location>
        <begin position="1"/>
        <end position="52"/>
    </location>
</feature>
<evidence type="ECO:0000313" key="2">
    <source>
        <dbReference type="EMBL" id="GIH35349.1"/>
    </source>
</evidence>